<accession>A0A382QKM6</accession>
<organism evidence="4">
    <name type="scientific">marine metagenome</name>
    <dbReference type="NCBI Taxonomy" id="408172"/>
    <lineage>
        <taxon>unclassified sequences</taxon>
        <taxon>metagenomes</taxon>
        <taxon>ecological metagenomes</taxon>
    </lineage>
</organism>
<feature type="domain" description="Nucleotidyl transferase" evidence="3">
    <location>
        <begin position="13"/>
        <end position="233"/>
    </location>
</feature>
<sequence>KKYKNLRSQHAMKGIIIAAGYGSRLKALTANTPKSLIEIEGKSIITYPIDALLTAGISDISIVVGYRADVITSYIEKLYPSINFSYNKDYDGDNALSVFAARSFIGTDPFVLAMGDHLISSSLVTTLLSDSTITRTLCVDSESKNASQVNDGTRVMADSKGRIIEIGKDLKDWQSIDTGLFMMDSEVLDNIKHLMARQGKNVTISEVVQHMADNGRHFQTCDVSGQFWADVDTEEDRDSVSVLIKEGQGHDL</sequence>
<gene>
    <name evidence="4" type="ORF">METZ01_LOCUS338381</name>
</gene>
<dbReference type="GO" id="GO:0016779">
    <property type="term" value="F:nucleotidyltransferase activity"/>
    <property type="evidence" value="ECO:0007669"/>
    <property type="project" value="UniProtKB-KW"/>
</dbReference>
<keyword evidence="2" id="KW-0548">Nucleotidyltransferase</keyword>
<dbReference type="Gene3D" id="3.90.550.10">
    <property type="entry name" value="Spore Coat Polysaccharide Biosynthesis Protein SpsA, Chain A"/>
    <property type="match status" value="1"/>
</dbReference>
<feature type="non-terminal residue" evidence="4">
    <location>
        <position position="1"/>
    </location>
</feature>
<dbReference type="EMBL" id="UINC01114895">
    <property type="protein sequence ID" value="SVC85527.1"/>
    <property type="molecule type" value="Genomic_DNA"/>
</dbReference>
<dbReference type="SUPFAM" id="SSF53448">
    <property type="entry name" value="Nucleotide-diphospho-sugar transferases"/>
    <property type="match status" value="1"/>
</dbReference>
<keyword evidence="1" id="KW-0808">Transferase</keyword>
<evidence type="ECO:0000256" key="2">
    <source>
        <dbReference type="ARBA" id="ARBA00022695"/>
    </source>
</evidence>
<dbReference type="PANTHER" id="PTHR43584">
    <property type="entry name" value="NUCLEOTIDYL TRANSFERASE"/>
    <property type="match status" value="1"/>
</dbReference>
<evidence type="ECO:0000259" key="3">
    <source>
        <dbReference type="Pfam" id="PF00483"/>
    </source>
</evidence>
<dbReference type="AlphaFoldDB" id="A0A382QKM6"/>
<dbReference type="InterPro" id="IPR005835">
    <property type="entry name" value="NTP_transferase_dom"/>
</dbReference>
<evidence type="ECO:0000313" key="4">
    <source>
        <dbReference type="EMBL" id="SVC85527.1"/>
    </source>
</evidence>
<dbReference type="PANTHER" id="PTHR43584:SF8">
    <property type="entry name" value="N-ACETYLMURAMATE ALPHA-1-PHOSPHATE URIDYLYLTRANSFERASE"/>
    <property type="match status" value="1"/>
</dbReference>
<protein>
    <recommendedName>
        <fullName evidence="3">Nucleotidyl transferase domain-containing protein</fullName>
    </recommendedName>
</protein>
<evidence type="ECO:0000256" key="1">
    <source>
        <dbReference type="ARBA" id="ARBA00022679"/>
    </source>
</evidence>
<proteinExistence type="predicted"/>
<reference evidence="4" key="1">
    <citation type="submission" date="2018-05" db="EMBL/GenBank/DDBJ databases">
        <authorList>
            <person name="Lanie J.A."/>
            <person name="Ng W.-L."/>
            <person name="Kazmierczak K.M."/>
            <person name="Andrzejewski T.M."/>
            <person name="Davidsen T.M."/>
            <person name="Wayne K.J."/>
            <person name="Tettelin H."/>
            <person name="Glass J.I."/>
            <person name="Rusch D."/>
            <person name="Podicherti R."/>
            <person name="Tsui H.-C.T."/>
            <person name="Winkler M.E."/>
        </authorList>
    </citation>
    <scope>NUCLEOTIDE SEQUENCE</scope>
</reference>
<dbReference type="InterPro" id="IPR029044">
    <property type="entry name" value="Nucleotide-diphossugar_trans"/>
</dbReference>
<dbReference type="Pfam" id="PF00483">
    <property type="entry name" value="NTP_transferase"/>
    <property type="match status" value="1"/>
</dbReference>
<name>A0A382QKM6_9ZZZZ</name>
<dbReference type="InterPro" id="IPR050065">
    <property type="entry name" value="GlmU-like"/>
</dbReference>